<dbReference type="EMBL" id="PQXL01000012">
    <property type="protein sequence ID" value="THV55217.1"/>
    <property type="molecule type" value="Genomic_DNA"/>
</dbReference>
<keyword evidence="4 8" id="KW-0378">Hydrolase</keyword>
<dbReference type="EC" id="3.1.3.77" evidence="8"/>
<dbReference type="PANTHER" id="PTHR20371">
    <property type="entry name" value="ENOLASE-PHOSPHATASE E1"/>
    <property type="match status" value="1"/>
</dbReference>
<evidence type="ECO:0000313" key="9">
    <source>
        <dbReference type="EMBL" id="THV55217.1"/>
    </source>
</evidence>
<dbReference type="Proteomes" id="UP000308671">
    <property type="component" value="Unassembled WGS sequence"/>
</dbReference>
<feature type="binding site" evidence="8">
    <location>
        <position position="202"/>
    </location>
    <ligand>
        <name>Mg(2+)</name>
        <dbReference type="ChEBI" id="CHEBI:18420"/>
    </ligand>
</feature>
<comment type="catalytic activity">
    <reaction evidence="8">
        <text>5-methylsulfanyl-2,3-dioxopentyl phosphate + H2O = 1,2-dihydroxy-5-(methylsulfanyl)pent-1-en-3-one + phosphate</text>
        <dbReference type="Rhea" id="RHEA:21700"/>
        <dbReference type="ChEBI" id="CHEBI:15377"/>
        <dbReference type="ChEBI" id="CHEBI:43474"/>
        <dbReference type="ChEBI" id="CHEBI:49252"/>
        <dbReference type="ChEBI" id="CHEBI:58828"/>
        <dbReference type="EC" id="3.1.3.77"/>
    </reaction>
</comment>
<organism evidence="9 10">
    <name type="scientific">Botrytis galanthina</name>
    <dbReference type="NCBI Taxonomy" id="278940"/>
    <lineage>
        <taxon>Eukaryota</taxon>
        <taxon>Fungi</taxon>
        <taxon>Dikarya</taxon>
        <taxon>Ascomycota</taxon>
        <taxon>Pezizomycotina</taxon>
        <taxon>Leotiomycetes</taxon>
        <taxon>Helotiales</taxon>
        <taxon>Sclerotiniaceae</taxon>
        <taxon>Botrytis</taxon>
    </lineage>
</organism>
<dbReference type="GO" id="GO:0043874">
    <property type="term" value="F:acireductone synthase activity"/>
    <property type="evidence" value="ECO:0007669"/>
    <property type="project" value="UniProtKB-EC"/>
</dbReference>
<dbReference type="InterPro" id="IPR027511">
    <property type="entry name" value="ENOPH1_eukaryotes"/>
</dbReference>
<comment type="pathway">
    <text evidence="8">Amino-acid biosynthesis; L-methionine biosynthesis via salvage pathway; L-methionine from S-methyl-5-thio-alpha-D-ribose 1-phosphate: step 3/6.</text>
</comment>
<sequence length="256" mass="28616">MEGKPRVKVVLLDIEGTVCPISFVKDILFPYALAALPETLSTQWDSPSFLPYRSAFPPEHASTPDALLSHVRDLMAQDLKIPYLKSLQGYLWLRGYESGELKCPLFPDVYPTMKKWRDNGAKICIYSSGSVAAQKLLWRYTTEGDLRSCIWNGLEGDDGREHEGGYWDTVNAGLKQDMASYEKIAKANNALGEVGEWLFLSDNIKEVRAAKKAGMKSFVVVREGNAEVTAEEREGQVLVDSFGEVEKWVEVTAEQA</sequence>
<dbReference type="OrthoDB" id="272500at2759"/>
<comment type="pathway">
    <text evidence="8">Amino-acid biosynthesis; L-methionine biosynthesis via salvage pathway; L-methionine from S-methyl-5-thio-alpha-D-ribose 1-phosphate: step 4/6.</text>
</comment>
<comment type="subunit">
    <text evidence="8">Monomer.</text>
</comment>
<keyword evidence="2 8" id="KW-0028">Amino-acid biosynthesis</keyword>
<evidence type="ECO:0000256" key="3">
    <source>
        <dbReference type="ARBA" id="ARBA00022723"/>
    </source>
</evidence>
<keyword evidence="5 8" id="KW-0460">Magnesium</keyword>
<proteinExistence type="inferred from homology"/>
<keyword evidence="10" id="KW-1185">Reference proteome</keyword>
<dbReference type="InterPro" id="IPR036412">
    <property type="entry name" value="HAD-like_sf"/>
</dbReference>
<comment type="cofactor">
    <cofactor evidence="8">
        <name>Mg(2+)</name>
        <dbReference type="ChEBI" id="CHEBI:18420"/>
    </cofactor>
    <text evidence="8">Binds 1 Mg(2+) ion per subunit.</text>
</comment>
<dbReference type="Gene3D" id="1.10.720.60">
    <property type="match status" value="1"/>
</dbReference>
<keyword evidence="6 8" id="KW-0486">Methionine biosynthesis</keyword>
<dbReference type="UniPathway" id="UPA00904">
    <property type="reaction ID" value="UER00876"/>
</dbReference>
<protein>
    <recommendedName>
        <fullName evidence="8">Enolase-phosphatase E1</fullName>
        <ecNumber evidence="8">3.1.3.77</ecNumber>
    </recommendedName>
    <alternativeName>
        <fullName evidence="8">2,3-diketo-5-methylthio-1-phosphopentane phosphatase</fullName>
    </alternativeName>
</protein>
<dbReference type="SFLD" id="SFLDG01133">
    <property type="entry name" value="C1.5.4:_Enolase-phosphatase_Li"/>
    <property type="match status" value="1"/>
</dbReference>
<dbReference type="GO" id="GO:0005737">
    <property type="term" value="C:cytoplasm"/>
    <property type="evidence" value="ECO:0007669"/>
    <property type="project" value="UniProtKB-SubCell"/>
</dbReference>
<dbReference type="SFLD" id="SFLDS00003">
    <property type="entry name" value="Haloacid_Dehalogenase"/>
    <property type="match status" value="1"/>
</dbReference>
<evidence type="ECO:0000256" key="5">
    <source>
        <dbReference type="ARBA" id="ARBA00022842"/>
    </source>
</evidence>
<dbReference type="AlphaFoldDB" id="A0A4S8RAN9"/>
<feature type="binding site" evidence="8">
    <location>
        <position position="13"/>
    </location>
    <ligand>
        <name>Mg(2+)</name>
        <dbReference type="ChEBI" id="CHEBI:18420"/>
    </ligand>
</feature>
<evidence type="ECO:0000256" key="6">
    <source>
        <dbReference type="ARBA" id="ARBA00023167"/>
    </source>
</evidence>
<comment type="subcellular location">
    <subcellularLocation>
        <location evidence="8">Cytoplasm</location>
    </subcellularLocation>
    <subcellularLocation>
        <location evidence="8">Nucleus</location>
    </subcellularLocation>
</comment>
<evidence type="ECO:0000256" key="7">
    <source>
        <dbReference type="ARBA" id="ARBA00023242"/>
    </source>
</evidence>
<feature type="binding site" evidence="8">
    <location>
        <begin position="127"/>
        <end position="128"/>
    </location>
    <ligand>
        <name>substrate</name>
    </ligand>
</feature>
<name>A0A4S8RAN9_9HELO</name>
<dbReference type="SUPFAM" id="SSF56784">
    <property type="entry name" value="HAD-like"/>
    <property type="match status" value="1"/>
</dbReference>
<gene>
    <name evidence="8" type="primary">UTR4</name>
    <name evidence="9" type="ORF">BGAL_0012g00590</name>
</gene>
<comment type="similarity">
    <text evidence="8">Belongs to the HAD-like hydrolase superfamily. MasA/MtnC family.</text>
</comment>
<evidence type="ECO:0000256" key="8">
    <source>
        <dbReference type="HAMAP-Rule" id="MF_03117"/>
    </source>
</evidence>
<evidence type="ECO:0000256" key="1">
    <source>
        <dbReference type="ARBA" id="ARBA00022490"/>
    </source>
</evidence>
<evidence type="ECO:0000313" key="10">
    <source>
        <dbReference type="Proteomes" id="UP000308671"/>
    </source>
</evidence>
<feature type="binding site" evidence="8">
    <location>
        <position position="15"/>
    </location>
    <ligand>
        <name>Mg(2+)</name>
        <dbReference type="ChEBI" id="CHEBI:18420"/>
    </ligand>
</feature>
<comment type="caution">
    <text evidence="9">The sequence shown here is derived from an EMBL/GenBank/DDBJ whole genome shotgun (WGS) entry which is preliminary data.</text>
</comment>
<dbReference type="GO" id="GO:0005634">
    <property type="term" value="C:nucleus"/>
    <property type="evidence" value="ECO:0007669"/>
    <property type="project" value="UniProtKB-SubCell"/>
</dbReference>
<keyword evidence="1 8" id="KW-0963">Cytoplasm</keyword>
<feature type="binding site" evidence="8">
    <location>
        <position position="175"/>
    </location>
    <ligand>
        <name>substrate</name>
    </ligand>
</feature>
<comment type="function">
    <text evidence="8">Bifunctional enzyme that catalyzes the enolization of 2,3-diketo-5-methylthiopentyl-1-phosphate (DK-MTP-1-P) into the intermediate 2-hydroxy-3-keto-5-methylthiopentenyl-1-phosphate (HK-MTPenyl-1-P), which is then dephosphorylated to form the acireductone 1,2-dihydroxy-3-keto-5-methylthiopentene (DHK-MTPene).</text>
</comment>
<dbReference type="GO" id="GO:0019509">
    <property type="term" value="P:L-methionine salvage from methylthioadenosine"/>
    <property type="evidence" value="ECO:0007669"/>
    <property type="project" value="UniProtKB-UniRule"/>
</dbReference>
<keyword evidence="7 8" id="KW-0539">Nucleus</keyword>
<dbReference type="Gene3D" id="3.40.50.1000">
    <property type="entry name" value="HAD superfamily/HAD-like"/>
    <property type="match status" value="1"/>
</dbReference>
<keyword evidence="3 8" id="KW-0479">Metal-binding</keyword>
<dbReference type="CDD" id="cd01629">
    <property type="entry name" value="HAD_EP"/>
    <property type="match status" value="1"/>
</dbReference>
<accession>A0A4S8RAN9</accession>
<dbReference type="SFLD" id="SFLDG01129">
    <property type="entry name" value="C1.5:_HAD__Beta-PGM__Phosphata"/>
    <property type="match status" value="1"/>
</dbReference>
<evidence type="ECO:0000256" key="4">
    <source>
        <dbReference type="ARBA" id="ARBA00022801"/>
    </source>
</evidence>
<dbReference type="FunFam" id="1.10.720.60:FF:000007">
    <property type="entry name" value="Enolase-phosphatase E1"/>
    <property type="match status" value="1"/>
</dbReference>
<dbReference type="InterPro" id="IPR023943">
    <property type="entry name" value="Enolase-ppase_E1"/>
</dbReference>
<reference evidence="9 10" key="1">
    <citation type="submission" date="2017-12" db="EMBL/GenBank/DDBJ databases">
        <title>Comparative genomics of Botrytis spp.</title>
        <authorList>
            <person name="Valero-Jimenez C.A."/>
            <person name="Tapia P."/>
            <person name="Veloso J."/>
            <person name="Silva-Moreno E."/>
            <person name="Staats M."/>
            <person name="Valdes J.H."/>
            <person name="Van Kan J.A.L."/>
        </authorList>
    </citation>
    <scope>NUCLEOTIDE SEQUENCE [LARGE SCALE GENOMIC DNA]</scope>
    <source>
        <strain evidence="9 10">MUCL435</strain>
    </source>
</reference>
<dbReference type="PANTHER" id="PTHR20371:SF1">
    <property type="entry name" value="ENOLASE-PHOSPHATASE E1"/>
    <property type="match status" value="1"/>
</dbReference>
<evidence type="ECO:0000256" key="2">
    <source>
        <dbReference type="ARBA" id="ARBA00022605"/>
    </source>
</evidence>
<dbReference type="InterPro" id="IPR023214">
    <property type="entry name" value="HAD_sf"/>
</dbReference>
<dbReference type="HAMAP" id="MF_03117">
    <property type="entry name" value="Salvage_MtnC_euk"/>
    <property type="match status" value="1"/>
</dbReference>
<dbReference type="GO" id="GO:0000287">
    <property type="term" value="F:magnesium ion binding"/>
    <property type="evidence" value="ECO:0007669"/>
    <property type="project" value="UniProtKB-UniRule"/>
</dbReference>
<dbReference type="NCBIfam" id="TIGR01691">
    <property type="entry name" value="enolase-ppase"/>
    <property type="match status" value="1"/>
</dbReference>